<feature type="transmembrane region" description="Helical" evidence="1">
    <location>
        <begin position="80"/>
        <end position="105"/>
    </location>
</feature>
<proteinExistence type="predicted"/>
<evidence type="ECO:0000313" key="2">
    <source>
        <dbReference type="EMBL" id="QHT06338.1"/>
    </source>
</evidence>
<reference evidence="2" key="1">
    <citation type="journal article" date="2020" name="Nature">
        <title>Giant virus diversity and host interactions through global metagenomics.</title>
        <authorList>
            <person name="Schulz F."/>
            <person name="Roux S."/>
            <person name="Paez-Espino D."/>
            <person name="Jungbluth S."/>
            <person name="Walsh D.A."/>
            <person name="Denef V.J."/>
            <person name="McMahon K.D."/>
            <person name="Konstantinidis K.T."/>
            <person name="Eloe-Fadrosh E.A."/>
            <person name="Kyrpides N.C."/>
            <person name="Woyke T."/>
        </authorList>
    </citation>
    <scope>NUCLEOTIDE SEQUENCE</scope>
    <source>
        <strain evidence="2">GVMAG-M-3300021425-30</strain>
    </source>
</reference>
<dbReference type="EMBL" id="MN739467">
    <property type="protein sequence ID" value="QHT06338.1"/>
    <property type="molecule type" value="Genomic_DNA"/>
</dbReference>
<sequence length="115" mass="12926">MKIVERIRKLCSPAYVYLVISVIAIISLMFQNAGSSNKYVCGMYECPTDNLPAIFFAKMVYVAFWTFVLDSICKAGHKRIAWFILLLPLIMFFAIIGLAMIMAAGKSAKNAFEKL</sequence>
<keyword evidence="1" id="KW-0812">Transmembrane</keyword>
<feature type="transmembrane region" description="Helical" evidence="1">
    <location>
        <begin position="50"/>
        <end position="68"/>
    </location>
</feature>
<protein>
    <submittedName>
        <fullName evidence="2">Uncharacterized protein</fullName>
    </submittedName>
</protein>
<evidence type="ECO:0000256" key="1">
    <source>
        <dbReference type="SAM" id="Phobius"/>
    </source>
</evidence>
<name>A0A6C0CP07_9ZZZZ</name>
<feature type="transmembrane region" description="Helical" evidence="1">
    <location>
        <begin position="12"/>
        <end position="30"/>
    </location>
</feature>
<keyword evidence="1" id="KW-0472">Membrane</keyword>
<keyword evidence="1" id="KW-1133">Transmembrane helix</keyword>
<accession>A0A6C0CP07</accession>
<organism evidence="2">
    <name type="scientific">viral metagenome</name>
    <dbReference type="NCBI Taxonomy" id="1070528"/>
    <lineage>
        <taxon>unclassified sequences</taxon>
        <taxon>metagenomes</taxon>
        <taxon>organismal metagenomes</taxon>
    </lineage>
</organism>
<dbReference type="AlphaFoldDB" id="A0A6C0CP07"/>